<dbReference type="Pfam" id="PF13803">
    <property type="entry name" value="DUF4184"/>
    <property type="match status" value="1"/>
</dbReference>
<sequence>MVPLTFPTHPAAVLPLKLWRPRWFDEIALVIGSTAPDLAYALDGSGLPVWPLSHQVLGLVLWCLPVTLAATWLIRRVTPVVAAHLPTWRPLALADYGAIGRFRPGWRVVVSSALIGAASHLALDRLEAVVPVSEYVMHVLGAAGLLAVVVVIGRGRLVRQWHGEPPPVRRRLGLFWTVAVAVTLAAAATVPFLPAAGLVHTSLTRLMCAVAAGLLAASFAYAARSWFARRTAFGSLAPRPVD</sequence>
<dbReference type="EMBL" id="BONQ01000054">
    <property type="protein sequence ID" value="GIG45554.1"/>
    <property type="molecule type" value="Genomic_DNA"/>
</dbReference>
<keyword evidence="1" id="KW-0812">Transmembrane</keyword>
<evidence type="ECO:0008006" key="4">
    <source>
        <dbReference type="Google" id="ProtNLM"/>
    </source>
</evidence>
<proteinExistence type="predicted"/>
<keyword evidence="3" id="KW-1185">Reference proteome</keyword>
<accession>A0A919PKC8</accession>
<dbReference type="InterPro" id="IPR025238">
    <property type="entry name" value="DUF4184"/>
</dbReference>
<feature type="transmembrane region" description="Helical" evidence="1">
    <location>
        <begin position="203"/>
        <end position="223"/>
    </location>
</feature>
<evidence type="ECO:0000313" key="2">
    <source>
        <dbReference type="EMBL" id="GIG45554.1"/>
    </source>
</evidence>
<organism evidence="2 3">
    <name type="scientific">Dactylosporangium siamense</name>
    <dbReference type="NCBI Taxonomy" id="685454"/>
    <lineage>
        <taxon>Bacteria</taxon>
        <taxon>Bacillati</taxon>
        <taxon>Actinomycetota</taxon>
        <taxon>Actinomycetes</taxon>
        <taxon>Micromonosporales</taxon>
        <taxon>Micromonosporaceae</taxon>
        <taxon>Dactylosporangium</taxon>
    </lineage>
</organism>
<keyword evidence="1" id="KW-0472">Membrane</keyword>
<name>A0A919PKC8_9ACTN</name>
<feature type="transmembrane region" description="Helical" evidence="1">
    <location>
        <begin position="105"/>
        <end position="123"/>
    </location>
</feature>
<feature type="transmembrane region" description="Helical" evidence="1">
    <location>
        <begin position="174"/>
        <end position="197"/>
    </location>
</feature>
<reference evidence="2" key="1">
    <citation type="submission" date="2021-01" db="EMBL/GenBank/DDBJ databases">
        <title>Whole genome shotgun sequence of Dactylosporangium siamense NBRC 106093.</title>
        <authorList>
            <person name="Komaki H."/>
            <person name="Tamura T."/>
        </authorList>
    </citation>
    <scope>NUCLEOTIDE SEQUENCE</scope>
    <source>
        <strain evidence="2">NBRC 106093</strain>
    </source>
</reference>
<feature type="transmembrane region" description="Helical" evidence="1">
    <location>
        <begin position="56"/>
        <end position="74"/>
    </location>
</feature>
<keyword evidence="1" id="KW-1133">Transmembrane helix</keyword>
<evidence type="ECO:0000313" key="3">
    <source>
        <dbReference type="Proteomes" id="UP000660611"/>
    </source>
</evidence>
<dbReference type="AlphaFoldDB" id="A0A919PKC8"/>
<evidence type="ECO:0000256" key="1">
    <source>
        <dbReference type="SAM" id="Phobius"/>
    </source>
</evidence>
<dbReference type="Proteomes" id="UP000660611">
    <property type="component" value="Unassembled WGS sequence"/>
</dbReference>
<comment type="caution">
    <text evidence="2">The sequence shown here is derived from an EMBL/GenBank/DDBJ whole genome shotgun (WGS) entry which is preliminary data.</text>
</comment>
<feature type="transmembrane region" description="Helical" evidence="1">
    <location>
        <begin position="135"/>
        <end position="153"/>
    </location>
</feature>
<gene>
    <name evidence="2" type="ORF">Dsi01nite_035950</name>
</gene>
<protein>
    <recommendedName>
        <fullName evidence="4">DUF4184 family protein</fullName>
    </recommendedName>
</protein>